<keyword evidence="2" id="KW-1185">Reference proteome</keyword>
<sequence>MTIYRHHEVLSGITLELFMKLQADNNAGDIALNPGLKSVVSLRAISMQDGVQVFTAWQDRTYGDGTKMFALNGLLPGPAATVTVVAVAGSREQVSANFEAFLPQLPPLTR</sequence>
<evidence type="ECO:0000313" key="2">
    <source>
        <dbReference type="Proteomes" id="UP001241747"/>
    </source>
</evidence>
<organism evidence="1 2">
    <name type="scientific">Xanthobacter agilis</name>
    <dbReference type="NCBI Taxonomy" id="47492"/>
    <lineage>
        <taxon>Bacteria</taxon>
        <taxon>Pseudomonadati</taxon>
        <taxon>Pseudomonadota</taxon>
        <taxon>Alphaproteobacteria</taxon>
        <taxon>Hyphomicrobiales</taxon>
        <taxon>Xanthobacteraceae</taxon>
        <taxon>Xanthobacter</taxon>
    </lineage>
</organism>
<comment type="caution">
    <text evidence="1">The sequence shown here is derived from an EMBL/GenBank/DDBJ whole genome shotgun (WGS) entry which is preliminary data.</text>
</comment>
<dbReference type="EMBL" id="JAUSVY010000001">
    <property type="protein sequence ID" value="MDQ0503755.1"/>
    <property type="molecule type" value="Genomic_DNA"/>
</dbReference>
<name>A0ABU0L9G0_XANAG</name>
<proteinExistence type="predicted"/>
<evidence type="ECO:0000313" key="1">
    <source>
        <dbReference type="EMBL" id="MDQ0503755.1"/>
    </source>
</evidence>
<gene>
    <name evidence="1" type="ORF">QOZ94_000525</name>
</gene>
<dbReference type="RefSeq" id="WP_237344922.1">
    <property type="nucleotide sequence ID" value="NZ_JABWGX010000006.1"/>
</dbReference>
<accession>A0ABU0L9G0</accession>
<dbReference type="Proteomes" id="UP001241747">
    <property type="component" value="Unassembled WGS sequence"/>
</dbReference>
<protein>
    <submittedName>
        <fullName evidence="1">Uncharacterized protein</fullName>
    </submittedName>
</protein>
<reference evidence="1 2" key="1">
    <citation type="submission" date="2023-07" db="EMBL/GenBank/DDBJ databases">
        <title>Genomic Encyclopedia of Type Strains, Phase IV (KMG-IV): sequencing the most valuable type-strain genomes for metagenomic binning, comparative biology and taxonomic classification.</title>
        <authorList>
            <person name="Goeker M."/>
        </authorList>
    </citation>
    <scope>NUCLEOTIDE SEQUENCE [LARGE SCALE GENOMIC DNA]</scope>
    <source>
        <strain evidence="1 2">DSM 3770</strain>
    </source>
</reference>